<evidence type="ECO:0000256" key="7">
    <source>
        <dbReference type="SAM" id="Phobius"/>
    </source>
</evidence>
<dbReference type="InterPro" id="IPR011014">
    <property type="entry name" value="MscS_channel_TM-2"/>
</dbReference>
<organism evidence="10 11">
    <name type="scientific">Desulforhabdus amnigena</name>
    <dbReference type="NCBI Taxonomy" id="40218"/>
    <lineage>
        <taxon>Bacteria</taxon>
        <taxon>Pseudomonadati</taxon>
        <taxon>Thermodesulfobacteriota</taxon>
        <taxon>Syntrophobacteria</taxon>
        <taxon>Syntrophobacterales</taxon>
        <taxon>Syntrophobacteraceae</taxon>
        <taxon>Desulforhabdus</taxon>
    </lineage>
</organism>
<dbReference type="Proteomes" id="UP001144372">
    <property type="component" value="Unassembled WGS sequence"/>
</dbReference>
<gene>
    <name evidence="10" type="ORF">DAMNIGENAA_18370</name>
</gene>
<feature type="domain" description="Mechanosensitive ion channel transmembrane helices 2/3" evidence="9">
    <location>
        <begin position="59"/>
        <end position="100"/>
    </location>
</feature>
<keyword evidence="6 7" id="KW-0472">Membrane</keyword>
<comment type="subcellular location">
    <subcellularLocation>
        <location evidence="1">Cell membrane</location>
        <topology evidence="1">Multi-pass membrane protein</topology>
    </subcellularLocation>
</comment>
<proteinExistence type="inferred from homology"/>
<evidence type="ECO:0000256" key="6">
    <source>
        <dbReference type="ARBA" id="ARBA00023136"/>
    </source>
</evidence>
<evidence type="ECO:0000259" key="9">
    <source>
        <dbReference type="Pfam" id="PF21088"/>
    </source>
</evidence>
<keyword evidence="5 7" id="KW-1133">Transmembrane helix</keyword>
<dbReference type="SUPFAM" id="SSF82861">
    <property type="entry name" value="Mechanosensitive channel protein MscS (YggB), transmembrane region"/>
    <property type="match status" value="1"/>
</dbReference>
<evidence type="ECO:0000313" key="10">
    <source>
        <dbReference type="EMBL" id="GLI34404.1"/>
    </source>
</evidence>
<dbReference type="GO" id="GO:0005886">
    <property type="term" value="C:plasma membrane"/>
    <property type="evidence" value="ECO:0007669"/>
    <property type="project" value="UniProtKB-SubCell"/>
</dbReference>
<comment type="similarity">
    <text evidence="2">Belongs to the MscS (TC 1.A.23) family.</text>
</comment>
<evidence type="ECO:0000313" key="11">
    <source>
        <dbReference type="Proteomes" id="UP001144372"/>
    </source>
</evidence>
<dbReference type="AlphaFoldDB" id="A0A9W6D3U5"/>
<keyword evidence="11" id="KW-1185">Reference proteome</keyword>
<dbReference type="GO" id="GO:0008381">
    <property type="term" value="F:mechanosensitive monoatomic ion channel activity"/>
    <property type="evidence" value="ECO:0007669"/>
    <property type="project" value="InterPro"/>
</dbReference>
<reference evidence="10" key="1">
    <citation type="submission" date="2022-12" db="EMBL/GenBank/DDBJ databases">
        <title>Reference genome sequencing for broad-spectrum identification of bacterial and archaeal isolates by mass spectrometry.</title>
        <authorList>
            <person name="Sekiguchi Y."/>
            <person name="Tourlousse D.M."/>
        </authorList>
    </citation>
    <scope>NUCLEOTIDE SEQUENCE</scope>
    <source>
        <strain evidence="10">ASRB1</strain>
    </source>
</reference>
<dbReference type="InterPro" id="IPR049142">
    <property type="entry name" value="MS_channel_1st"/>
</dbReference>
<sequence length="271" mass="30894">MDETMVSVFRNFNEINYLIIFFIVVASWLLIEFVERVFPWFAGNVPERFRFKILPLVPVLRLIIWIVSIIWIVPMIIHPTPENLLALLGAVGLGVGFAFKDYVSSLAAGIVAIYERPYRPGDWVEIDGAYGEVKSLEARVLRMVTLDDTLVSIPHKKIWDSNIYNANDAKRELLCVANFYLNPTHDAQLVRQKLYDVALTSPFVQLKNPIRVSVAEKPWGTHYRLKAYPIEGRDQNLFTSDLTVRGKAALLKMGIELAVIPFASSERGRMQ</sequence>
<feature type="domain" description="Mechanosensitive ion channel MscS" evidence="8">
    <location>
        <begin position="101"/>
        <end position="167"/>
    </location>
</feature>
<protein>
    <submittedName>
        <fullName evidence="10">Mechanosensitive ion channel protein MscS</fullName>
    </submittedName>
</protein>
<dbReference type="InterPro" id="IPR006685">
    <property type="entry name" value="MscS_channel_2nd"/>
</dbReference>
<name>A0A9W6D3U5_9BACT</name>
<dbReference type="InterPro" id="IPR045275">
    <property type="entry name" value="MscS_archaea/bacteria_type"/>
</dbReference>
<feature type="transmembrane region" description="Helical" evidence="7">
    <location>
        <begin position="15"/>
        <end position="34"/>
    </location>
</feature>
<dbReference type="PANTHER" id="PTHR30221">
    <property type="entry name" value="SMALL-CONDUCTANCE MECHANOSENSITIVE CHANNEL"/>
    <property type="match status" value="1"/>
</dbReference>
<dbReference type="SUPFAM" id="SSF50182">
    <property type="entry name" value="Sm-like ribonucleoproteins"/>
    <property type="match status" value="1"/>
</dbReference>
<evidence type="ECO:0000256" key="2">
    <source>
        <dbReference type="ARBA" id="ARBA00008017"/>
    </source>
</evidence>
<feature type="transmembrane region" description="Helical" evidence="7">
    <location>
        <begin position="54"/>
        <end position="77"/>
    </location>
</feature>
<dbReference type="PANTHER" id="PTHR30221:SF1">
    <property type="entry name" value="SMALL-CONDUCTANCE MECHANOSENSITIVE CHANNEL"/>
    <property type="match status" value="1"/>
</dbReference>
<dbReference type="Gene3D" id="1.10.287.1260">
    <property type="match status" value="1"/>
</dbReference>
<keyword evidence="4 7" id="KW-0812">Transmembrane</keyword>
<dbReference type="Pfam" id="PF21088">
    <property type="entry name" value="MS_channel_1st"/>
    <property type="match status" value="1"/>
</dbReference>
<dbReference type="EMBL" id="BSDR01000001">
    <property type="protein sequence ID" value="GLI34404.1"/>
    <property type="molecule type" value="Genomic_DNA"/>
</dbReference>
<evidence type="ECO:0000259" key="8">
    <source>
        <dbReference type="Pfam" id="PF00924"/>
    </source>
</evidence>
<evidence type="ECO:0000256" key="3">
    <source>
        <dbReference type="ARBA" id="ARBA00022475"/>
    </source>
</evidence>
<evidence type="ECO:0000256" key="1">
    <source>
        <dbReference type="ARBA" id="ARBA00004651"/>
    </source>
</evidence>
<comment type="caution">
    <text evidence="10">The sequence shown here is derived from an EMBL/GenBank/DDBJ whole genome shotgun (WGS) entry which is preliminary data.</text>
</comment>
<dbReference type="Gene3D" id="2.30.30.60">
    <property type="match status" value="1"/>
</dbReference>
<evidence type="ECO:0000256" key="4">
    <source>
        <dbReference type="ARBA" id="ARBA00022692"/>
    </source>
</evidence>
<dbReference type="InterPro" id="IPR023408">
    <property type="entry name" value="MscS_beta-dom_sf"/>
</dbReference>
<keyword evidence="3" id="KW-1003">Cell membrane</keyword>
<evidence type="ECO:0000256" key="5">
    <source>
        <dbReference type="ARBA" id="ARBA00022989"/>
    </source>
</evidence>
<accession>A0A9W6D3U5</accession>
<dbReference type="Pfam" id="PF00924">
    <property type="entry name" value="MS_channel_2nd"/>
    <property type="match status" value="1"/>
</dbReference>
<dbReference type="InterPro" id="IPR010920">
    <property type="entry name" value="LSM_dom_sf"/>
</dbReference>